<evidence type="ECO:0000313" key="1">
    <source>
        <dbReference type="EMBL" id="CAB4565798.1"/>
    </source>
</evidence>
<protein>
    <submittedName>
        <fullName evidence="1">Unannotated protein</fullName>
    </submittedName>
</protein>
<dbReference type="InterPro" id="IPR050563">
    <property type="entry name" value="4-hydroxybenzoyl-CoA_TE"/>
</dbReference>
<name>A0A6J6DXL5_9ZZZZ</name>
<dbReference type="Pfam" id="PF13279">
    <property type="entry name" value="4HBT_2"/>
    <property type="match status" value="1"/>
</dbReference>
<dbReference type="GO" id="GO:0047617">
    <property type="term" value="F:fatty acyl-CoA hydrolase activity"/>
    <property type="evidence" value="ECO:0007669"/>
    <property type="project" value="TreeGrafter"/>
</dbReference>
<dbReference type="InterPro" id="IPR029069">
    <property type="entry name" value="HotDog_dom_sf"/>
</dbReference>
<accession>A0A6J6DXL5</accession>
<gene>
    <name evidence="1" type="ORF">UFOPK1650_00451</name>
</gene>
<dbReference type="PANTHER" id="PTHR31793">
    <property type="entry name" value="4-HYDROXYBENZOYL-COA THIOESTERASE FAMILY MEMBER"/>
    <property type="match status" value="1"/>
</dbReference>
<dbReference type="EMBL" id="CAEZTJ010000047">
    <property type="protein sequence ID" value="CAB4565798.1"/>
    <property type="molecule type" value="Genomic_DNA"/>
</dbReference>
<proteinExistence type="predicted"/>
<dbReference type="PANTHER" id="PTHR31793:SF24">
    <property type="entry name" value="LONG-CHAIN ACYL-COA THIOESTERASE FADM"/>
    <property type="match status" value="1"/>
</dbReference>
<dbReference type="AlphaFoldDB" id="A0A6J6DXL5"/>
<reference evidence="1" key="1">
    <citation type="submission" date="2020-05" db="EMBL/GenBank/DDBJ databases">
        <authorList>
            <person name="Chiriac C."/>
            <person name="Salcher M."/>
            <person name="Ghai R."/>
            <person name="Kavagutti S V."/>
        </authorList>
    </citation>
    <scope>NUCLEOTIDE SEQUENCE</scope>
</reference>
<organism evidence="1">
    <name type="scientific">freshwater metagenome</name>
    <dbReference type="NCBI Taxonomy" id="449393"/>
    <lineage>
        <taxon>unclassified sequences</taxon>
        <taxon>metagenomes</taxon>
        <taxon>ecological metagenomes</taxon>
    </lineage>
</organism>
<dbReference type="Gene3D" id="3.10.129.10">
    <property type="entry name" value="Hotdog Thioesterase"/>
    <property type="match status" value="1"/>
</dbReference>
<sequence>MKRHHCIIKTRWDDLDAFGHVNNAAYLTYVQEARSDFTWYARKVKNEDPILLYMVVARAEVDFLLPIYEGHTDLDVSIWVGRIGNSSFTLKYEIASQGIVFARAETVQVAVDQKTQKSRSLNEEERAFLLEYQDESEQE</sequence>
<dbReference type="CDD" id="cd00586">
    <property type="entry name" value="4HBT"/>
    <property type="match status" value="1"/>
</dbReference>
<dbReference type="SUPFAM" id="SSF54637">
    <property type="entry name" value="Thioesterase/thiol ester dehydrase-isomerase"/>
    <property type="match status" value="1"/>
</dbReference>